<dbReference type="EMBL" id="BRZM01003756">
    <property type="protein sequence ID" value="GLD52061.1"/>
    <property type="molecule type" value="Genomic_DNA"/>
</dbReference>
<proteinExistence type="predicted"/>
<gene>
    <name evidence="2" type="ORF">AKAME5_002818900</name>
</gene>
<reference evidence="2" key="1">
    <citation type="submission" date="2022-08" db="EMBL/GenBank/DDBJ databases">
        <title>Genome sequencing of akame (Lates japonicus).</title>
        <authorList>
            <person name="Hashiguchi Y."/>
            <person name="Takahashi H."/>
        </authorList>
    </citation>
    <scope>NUCLEOTIDE SEQUENCE</scope>
    <source>
        <strain evidence="2">Kochi</strain>
    </source>
</reference>
<feature type="region of interest" description="Disordered" evidence="1">
    <location>
        <begin position="129"/>
        <end position="164"/>
    </location>
</feature>
<evidence type="ECO:0000313" key="2">
    <source>
        <dbReference type="EMBL" id="GLD52061.1"/>
    </source>
</evidence>
<sequence length="164" mass="17757">MIGFYYQVAVSTDSQEALCSDGGESSELECGLSGSPSIPLLHPSPTPPSPCSHHRQPALCLVPATPVRPHQQEEASVDQEVSLITCVGLAGSDDVMAEDSGDFNEGYSSYAGCQESRSPYLRQLKRFHSADTQGRSTLLPRPRRSSWLDDPRPLHKSFTALPSV</sequence>
<evidence type="ECO:0000256" key="1">
    <source>
        <dbReference type="SAM" id="MobiDB-lite"/>
    </source>
</evidence>
<accession>A0AAD3ME54</accession>
<dbReference type="AlphaFoldDB" id="A0AAD3ME54"/>
<feature type="region of interest" description="Disordered" evidence="1">
    <location>
        <begin position="30"/>
        <end position="52"/>
    </location>
</feature>
<evidence type="ECO:0000313" key="3">
    <source>
        <dbReference type="Proteomes" id="UP001279410"/>
    </source>
</evidence>
<feature type="compositionally biased region" description="Low complexity" evidence="1">
    <location>
        <begin position="30"/>
        <end position="41"/>
    </location>
</feature>
<protein>
    <submittedName>
        <fullName evidence="2">Voltage-dependent T-type calcium channel subunit alpha-1G</fullName>
    </submittedName>
</protein>
<comment type="caution">
    <text evidence="2">The sequence shown here is derived from an EMBL/GenBank/DDBJ whole genome shotgun (WGS) entry which is preliminary data.</text>
</comment>
<dbReference type="Proteomes" id="UP001279410">
    <property type="component" value="Unassembled WGS sequence"/>
</dbReference>
<name>A0AAD3ME54_LATJO</name>
<keyword evidence="3" id="KW-1185">Reference proteome</keyword>
<organism evidence="2 3">
    <name type="scientific">Lates japonicus</name>
    <name type="common">Japanese lates</name>
    <dbReference type="NCBI Taxonomy" id="270547"/>
    <lineage>
        <taxon>Eukaryota</taxon>
        <taxon>Metazoa</taxon>
        <taxon>Chordata</taxon>
        <taxon>Craniata</taxon>
        <taxon>Vertebrata</taxon>
        <taxon>Euteleostomi</taxon>
        <taxon>Actinopterygii</taxon>
        <taxon>Neopterygii</taxon>
        <taxon>Teleostei</taxon>
        <taxon>Neoteleostei</taxon>
        <taxon>Acanthomorphata</taxon>
        <taxon>Carangaria</taxon>
        <taxon>Carangaria incertae sedis</taxon>
        <taxon>Centropomidae</taxon>
        <taxon>Lates</taxon>
    </lineage>
</organism>